<dbReference type="AlphaFoldDB" id="A0A4R0RUI3"/>
<dbReference type="InterPro" id="IPR036047">
    <property type="entry name" value="F-box-like_dom_sf"/>
</dbReference>
<reference evidence="2 3" key="1">
    <citation type="submission" date="2018-11" db="EMBL/GenBank/DDBJ databases">
        <title>Genome assembly of Steccherinum ochraceum LE-BIN_3174, the white-rot fungus of the Steccherinaceae family (The Residual Polyporoid clade, Polyporales, Basidiomycota).</title>
        <authorList>
            <person name="Fedorova T.V."/>
            <person name="Glazunova O.A."/>
            <person name="Landesman E.O."/>
            <person name="Moiseenko K.V."/>
            <person name="Psurtseva N.V."/>
            <person name="Savinova O.S."/>
            <person name="Shakhova N.V."/>
            <person name="Tyazhelova T.V."/>
            <person name="Vasina D.V."/>
        </authorList>
    </citation>
    <scope>NUCLEOTIDE SEQUENCE [LARGE SCALE GENOMIC DNA]</scope>
    <source>
        <strain evidence="2 3">LE-BIN_3174</strain>
    </source>
</reference>
<dbReference type="Pfam" id="PF12937">
    <property type="entry name" value="F-box-like"/>
    <property type="match status" value="1"/>
</dbReference>
<protein>
    <recommendedName>
        <fullName evidence="1">F-box domain-containing protein</fullName>
    </recommendedName>
</protein>
<accession>A0A4R0RUI3</accession>
<dbReference type="Gene3D" id="1.20.1280.50">
    <property type="match status" value="1"/>
</dbReference>
<name>A0A4R0RUI3_9APHY</name>
<dbReference type="EMBL" id="RWJN01000098">
    <property type="protein sequence ID" value="TCD67408.1"/>
    <property type="molecule type" value="Genomic_DNA"/>
</dbReference>
<dbReference type="OrthoDB" id="2758792at2759"/>
<comment type="caution">
    <text evidence="2">The sequence shown here is derived from an EMBL/GenBank/DDBJ whole genome shotgun (WGS) entry which is preliminary data.</text>
</comment>
<proteinExistence type="predicted"/>
<dbReference type="Proteomes" id="UP000292702">
    <property type="component" value="Unassembled WGS sequence"/>
</dbReference>
<dbReference type="SUPFAM" id="SSF81383">
    <property type="entry name" value="F-box domain"/>
    <property type="match status" value="1"/>
</dbReference>
<keyword evidence="3" id="KW-1185">Reference proteome</keyword>
<dbReference type="InterPro" id="IPR001810">
    <property type="entry name" value="F-box_dom"/>
</dbReference>
<organism evidence="2 3">
    <name type="scientific">Steccherinum ochraceum</name>
    <dbReference type="NCBI Taxonomy" id="92696"/>
    <lineage>
        <taxon>Eukaryota</taxon>
        <taxon>Fungi</taxon>
        <taxon>Dikarya</taxon>
        <taxon>Basidiomycota</taxon>
        <taxon>Agaricomycotina</taxon>
        <taxon>Agaricomycetes</taxon>
        <taxon>Polyporales</taxon>
        <taxon>Steccherinaceae</taxon>
        <taxon>Steccherinum</taxon>
    </lineage>
</organism>
<evidence type="ECO:0000313" key="2">
    <source>
        <dbReference type="EMBL" id="TCD67408.1"/>
    </source>
</evidence>
<evidence type="ECO:0000313" key="3">
    <source>
        <dbReference type="Proteomes" id="UP000292702"/>
    </source>
</evidence>
<feature type="domain" description="F-box" evidence="1">
    <location>
        <begin position="46"/>
        <end position="86"/>
    </location>
</feature>
<gene>
    <name evidence="2" type="ORF">EIP91_012380</name>
</gene>
<sequence length="533" mass="59876">MLIWMDSMEFAALYRRQRFASLAAEESTLMQRLQQVRIEMNECVPICCLPTEILAAIFTYARDPELLSQVCSRWRSIVMAYPELWTFTAVIGQSASWISYRAEKSGNAPLNIWLEDGEDEKLPSEFTAELCRHTDRFKNVVAELIPKNMRAFAKLFKRRWDRLENLTLTVPDPYVIPPLVDLPHSASSPSALQSLDMLRVLPKTWTDVSFFRNLRVLSLCADRIIASIAPPVASFIDALQNCHLLEQLHLLNAAPKPLSLDITEHPEAHQVAQLSRLKYVQLFMNREVDAAYLLAHLALPADLQLYLQVEDDRVVRDAPIGPLACLPRDCSNLDFIHALSDLTIDCSHTVTAAVDAKAVCTNVQDHPIGKHPLCYEVHTATYKSQGQIAAFRTTVRRLGPCFRHGVLRTLSFIITLKLLRSVKTEEWKDAFSSLHCLQEIRIEDITPSAQRNGHGSGRPEHPKRLLLALTASSPSSIVAPSLDVLDFMNVDPQSFASIDAEISACIQSRTSGRADEDTSFHVKINGSRWQASS</sequence>
<evidence type="ECO:0000259" key="1">
    <source>
        <dbReference type="Pfam" id="PF12937"/>
    </source>
</evidence>